<dbReference type="PANTHER" id="PTHR42693">
    <property type="entry name" value="ARYLSULFATASE FAMILY MEMBER"/>
    <property type="match status" value="1"/>
</dbReference>
<dbReference type="Gene3D" id="3.40.720.10">
    <property type="entry name" value="Alkaline Phosphatase, subunit A"/>
    <property type="match status" value="1"/>
</dbReference>
<organism evidence="3">
    <name type="scientific">Singulisphaera sp. Ch08</name>
    <dbReference type="NCBI Taxonomy" id="3120278"/>
    <lineage>
        <taxon>Bacteria</taxon>
        <taxon>Pseudomonadati</taxon>
        <taxon>Planctomycetota</taxon>
        <taxon>Planctomycetia</taxon>
        <taxon>Isosphaerales</taxon>
        <taxon>Isosphaeraceae</taxon>
        <taxon>Singulisphaera</taxon>
    </lineage>
</organism>
<dbReference type="EMBL" id="CP155447">
    <property type="protein sequence ID" value="XBH06000.1"/>
    <property type="molecule type" value="Genomic_DNA"/>
</dbReference>
<evidence type="ECO:0000313" key="3">
    <source>
        <dbReference type="EMBL" id="XBH06000.1"/>
    </source>
</evidence>
<protein>
    <submittedName>
        <fullName evidence="3">Sulfatase</fullName>
    </submittedName>
</protein>
<dbReference type="InterPro" id="IPR050738">
    <property type="entry name" value="Sulfatase"/>
</dbReference>
<dbReference type="InterPro" id="IPR017850">
    <property type="entry name" value="Alkaline_phosphatase_core_sf"/>
</dbReference>
<reference evidence="3" key="1">
    <citation type="submission" date="2024-05" db="EMBL/GenBank/DDBJ databases">
        <title>Planctomycetes of the genus Singulisphaera possess chitinolytic capabilities.</title>
        <authorList>
            <person name="Ivanova A."/>
        </authorList>
    </citation>
    <scope>NUCLEOTIDE SEQUENCE</scope>
    <source>
        <strain evidence="3">Ch08T</strain>
    </source>
</reference>
<sequence length="515" mass="58336">MAKPSDLDAAAADVRRGGRYNRAMNVIVVVCNSLHLGFLGAYGNGWIETPHLDRLAAEGVVFDHHFPENLTTLPTRRSWWTGRYGFPDPEQGWTPLQPDEAILPDLLWNQGVRTALISDVPLLRDAGQGYGRGFDEVRWIRGQGYDPLVPPGDPRAGKVRISEEPGLRLPPKDDPDYDLWKGRWEQLLRNRAVLQTDREENTGVARTVRSAIDWLETQGAKPDPFLLWLDLFSPHGPWDTPEPYRDQYAAAEPDEFEAGEEGDLVEDDSDEELDLEEVRALIDVPAGAVGDVLDEAELLRLRRTYAGTVTLVDRWLGELFDALRRQGRMDDTLIIFTSDQGEPLGEHGLVRRFRPWLYEELIHTPLIVRMPGGRFGGGRHKALVQTVDLLPTILGAFGLPPSEQAHGHDLLPLIRGEQTKVRDYACMGMDVEEFAIRTHIWHMIVPIETDPDDPPRPPELYRKPEDRWDQNNVIERYPEVADHLELTLRRFAEAVGRGSLDTLPPLREVARFSPD</sequence>
<proteinExistence type="inferred from homology"/>
<name>A0AAU7CLI8_9BACT</name>
<dbReference type="PANTHER" id="PTHR42693:SF33">
    <property type="entry name" value="ARYLSULFATASE"/>
    <property type="match status" value="1"/>
</dbReference>
<dbReference type="Pfam" id="PF00884">
    <property type="entry name" value="Sulfatase"/>
    <property type="match status" value="1"/>
</dbReference>
<accession>A0AAU7CLI8</accession>
<comment type="similarity">
    <text evidence="1">Belongs to the sulfatase family.</text>
</comment>
<evidence type="ECO:0000259" key="2">
    <source>
        <dbReference type="Pfam" id="PF00884"/>
    </source>
</evidence>
<dbReference type="SUPFAM" id="SSF53649">
    <property type="entry name" value="Alkaline phosphatase-like"/>
    <property type="match status" value="1"/>
</dbReference>
<gene>
    <name evidence="3" type="ORF">V5E97_08195</name>
</gene>
<dbReference type="AlphaFoldDB" id="A0AAU7CLI8"/>
<feature type="domain" description="Sulfatase N-terminal" evidence="2">
    <location>
        <begin position="25"/>
        <end position="398"/>
    </location>
</feature>
<dbReference type="InterPro" id="IPR000917">
    <property type="entry name" value="Sulfatase_N"/>
</dbReference>
<dbReference type="CDD" id="cd16148">
    <property type="entry name" value="sulfatase_like"/>
    <property type="match status" value="1"/>
</dbReference>
<dbReference type="RefSeq" id="WP_406698851.1">
    <property type="nucleotide sequence ID" value="NZ_CP155447.1"/>
</dbReference>
<dbReference type="GO" id="GO:0004065">
    <property type="term" value="F:arylsulfatase activity"/>
    <property type="evidence" value="ECO:0007669"/>
    <property type="project" value="TreeGrafter"/>
</dbReference>
<evidence type="ECO:0000256" key="1">
    <source>
        <dbReference type="ARBA" id="ARBA00008779"/>
    </source>
</evidence>